<feature type="transmembrane region" description="Helical" evidence="6">
    <location>
        <begin position="301"/>
        <end position="319"/>
    </location>
</feature>
<feature type="transmembrane region" description="Helical" evidence="6">
    <location>
        <begin position="396"/>
        <end position="417"/>
    </location>
</feature>
<dbReference type="CDD" id="cd06173">
    <property type="entry name" value="MFS_MefA_like"/>
    <property type="match status" value="1"/>
</dbReference>
<dbReference type="Proteomes" id="UP000262621">
    <property type="component" value="Unassembled WGS sequence"/>
</dbReference>
<name>A0A372FR41_9ACTN</name>
<dbReference type="AlphaFoldDB" id="A0A372FR41"/>
<evidence type="ECO:0000256" key="6">
    <source>
        <dbReference type="SAM" id="Phobius"/>
    </source>
</evidence>
<comment type="subcellular location">
    <subcellularLocation>
        <location evidence="1">Cell membrane</location>
        <topology evidence="1">Multi-pass membrane protein</topology>
    </subcellularLocation>
</comment>
<keyword evidence="8" id="KW-1185">Reference proteome</keyword>
<feature type="transmembrane region" description="Helical" evidence="6">
    <location>
        <begin position="94"/>
        <end position="112"/>
    </location>
</feature>
<dbReference type="EMBL" id="QVFU01000088">
    <property type="protein sequence ID" value="RFS41006.1"/>
    <property type="molecule type" value="Genomic_DNA"/>
</dbReference>
<evidence type="ECO:0000313" key="7">
    <source>
        <dbReference type="EMBL" id="RFS41006.1"/>
    </source>
</evidence>
<evidence type="ECO:0000313" key="8">
    <source>
        <dbReference type="Proteomes" id="UP000262621"/>
    </source>
</evidence>
<dbReference type="OrthoDB" id="9815525at2"/>
<dbReference type="Gene3D" id="1.20.1250.20">
    <property type="entry name" value="MFS general substrate transporter like domains"/>
    <property type="match status" value="1"/>
</dbReference>
<keyword evidence="4 6" id="KW-1133">Transmembrane helix</keyword>
<gene>
    <name evidence="7" type="ORF">D0Q02_29815</name>
</gene>
<evidence type="ECO:0000256" key="1">
    <source>
        <dbReference type="ARBA" id="ARBA00004651"/>
    </source>
</evidence>
<keyword evidence="2" id="KW-1003">Cell membrane</keyword>
<feature type="transmembrane region" description="Helical" evidence="6">
    <location>
        <begin position="32"/>
        <end position="53"/>
    </location>
</feature>
<dbReference type="PANTHER" id="PTHR23513">
    <property type="entry name" value="INTEGRAL MEMBRANE EFFLUX PROTEIN-RELATED"/>
    <property type="match status" value="1"/>
</dbReference>
<feature type="transmembrane region" description="Helical" evidence="6">
    <location>
        <begin position="237"/>
        <end position="260"/>
    </location>
</feature>
<feature type="transmembrane region" description="Helical" evidence="6">
    <location>
        <begin position="266"/>
        <end position="289"/>
    </location>
</feature>
<organism evidence="7 8">
    <name type="scientific">Micromonospora craniellae</name>
    <dbReference type="NCBI Taxonomy" id="2294034"/>
    <lineage>
        <taxon>Bacteria</taxon>
        <taxon>Bacillati</taxon>
        <taxon>Actinomycetota</taxon>
        <taxon>Actinomycetes</taxon>
        <taxon>Micromonosporales</taxon>
        <taxon>Micromonosporaceae</taxon>
        <taxon>Micromonospora</taxon>
    </lineage>
</organism>
<proteinExistence type="predicted"/>
<evidence type="ECO:0000256" key="3">
    <source>
        <dbReference type="ARBA" id="ARBA00022692"/>
    </source>
</evidence>
<feature type="transmembrane region" description="Helical" evidence="6">
    <location>
        <begin position="325"/>
        <end position="349"/>
    </location>
</feature>
<dbReference type="GO" id="GO:0022857">
    <property type="term" value="F:transmembrane transporter activity"/>
    <property type="evidence" value="ECO:0007669"/>
    <property type="project" value="InterPro"/>
</dbReference>
<feature type="transmembrane region" description="Helical" evidence="6">
    <location>
        <begin position="118"/>
        <end position="137"/>
    </location>
</feature>
<dbReference type="RefSeq" id="WP_117231253.1">
    <property type="nucleotide sequence ID" value="NZ_CP061725.1"/>
</dbReference>
<evidence type="ECO:0000256" key="4">
    <source>
        <dbReference type="ARBA" id="ARBA00022989"/>
    </source>
</evidence>
<dbReference type="SUPFAM" id="SSF103473">
    <property type="entry name" value="MFS general substrate transporter"/>
    <property type="match status" value="1"/>
</dbReference>
<protein>
    <submittedName>
        <fullName evidence="7">MFS transporter</fullName>
    </submittedName>
</protein>
<keyword evidence="5 6" id="KW-0472">Membrane</keyword>
<evidence type="ECO:0000256" key="5">
    <source>
        <dbReference type="ARBA" id="ARBA00023136"/>
    </source>
</evidence>
<evidence type="ECO:0000256" key="2">
    <source>
        <dbReference type="ARBA" id="ARBA00022475"/>
    </source>
</evidence>
<dbReference type="Pfam" id="PF07690">
    <property type="entry name" value="MFS_1"/>
    <property type="match status" value="1"/>
</dbReference>
<dbReference type="PANTHER" id="PTHR23513:SF6">
    <property type="entry name" value="MAJOR FACILITATOR SUPERFAMILY ASSOCIATED DOMAIN-CONTAINING PROTEIN"/>
    <property type="match status" value="1"/>
</dbReference>
<feature type="transmembrane region" description="Helical" evidence="6">
    <location>
        <begin position="65"/>
        <end position="82"/>
    </location>
</feature>
<comment type="caution">
    <text evidence="7">The sequence shown here is derived from an EMBL/GenBank/DDBJ whole genome shotgun (WGS) entry which is preliminary data.</text>
</comment>
<keyword evidence="3 6" id="KW-0812">Transmembrane</keyword>
<feature type="transmembrane region" description="Helical" evidence="6">
    <location>
        <begin position="370"/>
        <end position="390"/>
    </location>
</feature>
<dbReference type="InterPro" id="IPR036259">
    <property type="entry name" value="MFS_trans_sf"/>
</dbReference>
<reference evidence="7 8" key="1">
    <citation type="submission" date="2018-08" db="EMBL/GenBank/DDBJ databases">
        <title>Verrucosispora craniellae sp. nov., isolated from a marine sponge in the South China Sea.</title>
        <authorList>
            <person name="Li L."/>
            <person name="Lin H.W."/>
        </authorList>
    </citation>
    <scope>NUCLEOTIDE SEQUENCE [LARGE SCALE GENOMIC DNA]</scope>
    <source>
        <strain evidence="7 8">LHW63014</strain>
    </source>
</reference>
<sequence length="430" mass="45599">MTTRNDVRSGDVVARKSLWHHKDFLRFWSGETFSLFGAQITILALPLTAVLTLDAGPEQLGILRFLQMVPYLLFGPLLGVWVDRYRRRTAMIGANVVRMVLIGMVPVLAGLGHLNMPLLLMITFCVGLAAVLFDISWMSFIPTLIRDPEHLVDANSKLAATSATADAAGPGVAGSLVSLLTAPVAMAANAATYLGSVISLLLIRTEETPPPATAKRRVRTELSQGLRFVAGDRLLRWIALVGGMANFFISATVPMFILFAVRDQEIPSSALGLIFSLGACGGIIGGVLCRRLITRLRLGPVYAGGLCVAFIPTVLLPAATGTSLVLGILYTIAWFLGSLGLTIVNIVIMSVRQNITPPSLLGRMNAAVRAVMFGLGALGGLVAGLVAAEAGVREALWISTGGSMVFVLCGVALSPLTRLRTMPETAKNPA</sequence>
<dbReference type="InterPro" id="IPR011701">
    <property type="entry name" value="MFS"/>
</dbReference>
<dbReference type="GO" id="GO:0005886">
    <property type="term" value="C:plasma membrane"/>
    <property type="evidence" value="ECO:0007669"/>
    <property type="project" value="UniProtKB-SubCell"/>
</dbReference>
<accession>A0A372FR41</accession>